<feature type="transmembrane region" description="Helical" evidence="7">
    <location>
        <begin position="142"/>
        <end position="163"/>
    </location>
</feature>
<evidence type="ECO:0000256" key="7">
    <source>
        <dbReference type="SAM" id="Phobius"/>
    </source>
</evidence>
<dbReference type="InterPro" id="IPR036259">
    <property type="entry name" value="MFS_trans_sf"/>
</dbReference>
<feature type="transmembrane region" description="Helical" evidence="7">
    <location>
        <begin position="16"/>
        <end position="34"/>
    </location>
</feature>
<dbReference type="EMBL" id="MTHB01000235">
    <property type="protein sequence ID" value="OXC73852.1"/>
    <property type="molecule type" value="Genomic_DNA"/>
</dbReference>
<dbReference type="PANTHER" id="PTHR23517">
    <property type="entry name" value="RESISTANCE PROTEIN MDTM, PUTATIVE-RELATED-RELATED"/>
    <property type="match status" value="1"/>
</dbReference>
<dbReference type="RefSeq" id="WP_089164513.1">
    <property type="nucleotide sequence ID" value="NZ_MTHB01000235.1"/>
</dbReference>
<feature type="transmembrane region" description="Helical" evidence="7">
    <location>
        <begin position="83"/>
        <end position="102"/>
    </location>
</feature>
<dbReference type="Pfam" id="PF07690">
    <property type="entry name" value="MFS_1"/>
    <property type="match status" value="1"/>
</dbReference>
<evidence type="ECO:0000256" key="6">
    <source>
        <dbReference type="ARBA" id="ARBA00023136"/>
    </source>
</evidence>
<evidence type="ECO:0000259" key="8">
    <source>
        <dbReference type="PROSITE" id="PS50850"/>
    </source>
</evidence>
<gene>
    <name evidence="9" type="ORF">BSU04_34835</name>
</gene>
<protein>
    <submittedName>
        <fullName evidence="9">Permeases of the major facilitator superfamily</fullName>
    </submittedName>
</protein>
<evidence type="ECO:0000256" key="5">
    <source>
        <dbReference type="ARBA" id="ARBA00022989"/>
    </source>
</evidence>
<dbReference type="GO" id="GO:0005886">
    <property type="term" value="C:plasma membrane"/>
    <property type="evidence" value="ECO:0007669"/>
    <property type="project" value="UniProtKB-SubCell"/>
</dbReference>
<dbReference type="OrthoDB" id="9810492at2"/>
<feature type="transmembrane region" description="Helical" evidence="7">
    <location>
        <begin position="215"/>
        <end position="234"/>
    </location>
</feature>
<feature type="transmembrane region" description="Helical" evidence="7">
    <location>
        <begin position="340"/>
        <end position="362"/>
    </location>
</feature>
<evidence type="ECO:0000256" key="4">
    <source>
        <dbReference type="ARBA" id="ARBA00022692"/>
    </source>
</evidence>
<evidence type="ECO:0000256" key="3">
    <source>
        <dbReference type="ARBA" id="ARBA00022475"/>
    </source>
</evidence>
<dbReference type="AlphaFoldDB" id="A0A226WRR0"/>
<dbReference type="InterPro" id="IPR011701">
    <property type="entry name" value="MFS"/>
</dbReference>
<feature type="transmembrane region" description="Helical" evidence="7">
    <location>
        <begin position="254"/>
        <end position="272"/>
    </location>
</feature>
<feature type="transmembrane region" description="Helical" evidence="7">
    <location>
        <begin position="108"/>
        <end position="130"/>
    </location>
</feature>
<dbReference type="PANTHER" id="PTHR23517:SF13">
    <property type="entry name" value="MAJOR FACILITATOR SUPERFAMILY MFS_1"/>
    <property type="match status" value="1"/>
</dbReference>
<reference evidence="10" key="1">
    <citation type="submission" date="2017-01" db="EMBL/GenBank/DDBJ databases">
        <title>Genome Analysis of Deinococcus marmoris KOPRI26562.</title>
        <authorList>
            <person name="Kim J.H."/>
            <person name="Oh H.-M."/>
        </authorList>
    </citation>
    <scope>NUCLEOTIDE SEQUENCE [LARGE SCALE GENOMIC DNA]</scope>
    <source>
        <strain evidence="10">PAMC 26633</strain>
    </source>
</reference>
<dbReference type="GO" id="GO:0022857">
    <property type="term" value="F:transmembrane transporter activity"/>
    <property type="evidence" value="ECO:0007669"/>
    <property type="project" value="InterPro"/>
</dbReference>
<accession>A0A226WRR0</accession>
<evidence type="ECO:0000313" key="10">
    <source>
        <dbReference type="Proteomes" id="UP000214720"/>
    </source>
</evidence>
<proteinExistence type="predicted"/>
<organism evidence="9 10">
    <name type="scientific">Caballeronia sordidicola</name>
    <name type="common">Burkholderia sordidicola</name>
    <dbReference type="NCBI Taxonomy" id="196367"/>
    <lineage>
        <taxon>Bacteria</taxon>
        <taxon>Pseudomonadati</taxon>
        <taxon>Pseudomonadota</taxon>
        <taxon>Betaproteobacteria</taxon>
        <taxon>Burkholderiales</taxon>
        <taxon>Burkholderiaceae</taxon>
        <taxon>Caballeronia</taxon>
    </lineage>
</organism>
<feature type="transmembrane region" description="Helical" evidence="7">
    <location>
        <begin position="169"/>
        <end position="188"/>
    </location>
</feature>
<comment type="subcellular location">
    <subcellularLocation>
        <location evidence="1">Cell membrane</location>
        <topology evidence="1">Multi-pass membrane protein</topology>
    </subcellularLocation>
</comment>
<keyword evidence="2" id="KW-0813">Transport</keyword>
<feature type="transmembrane region" description="Helical" evidence="7">
    <location>
        <begin position="306"/>
        <end position="328"/>
    </location>
</feature>
<feature type="domain" description="Major facilitator superfamily (MFS) profile" evidence="8">
    <location>
        <begin position="17"/>
        <end position="403"/>
    </location>
</feature>
<keyword evidence="3" id="KW-1003">Cell membrane</keyword>
<dbReference type="InterPro" id="IPR020846">
    <property type="entry name" value="MFS_dom"/>
</dbReference>
<dbReference type="SUPFAM" id="SSF103473">
    <property type="entry name" value="MFS general substrate transporter"/>
    <property type="match status" value="1"/>
</dbReference>
<evidence type="ECO:0000256" key="1">
    <source>
        <dbReference type="ARBA" id="ARBA00004651"/>
    </source>
</evidence>
<keyword evidence="4 7" id="KW-0812">Transmembrane</keyword>
<comment type="caution">
    <text evidence="9">The sequence shown here is derived from an EMBL/GenBank/DDBJ whole genome shotgun (WGS) entry which is preliminary data.</text>
</comment>
<sequence>MAFDAAPRFTRDRTRYALPLYAFSAAMFFAASSAPTPLYRLYQEAWGFSSATLTLVFGVYAFSLLVALLTTGSLSDHIGRRPAIIGSVVLEVVAMLIFADAHSVRMLILARVLQGFATGTATSALGAAILDASRTHGSLVNTLAPLLGMGVGALGTSLLVDYAPAPMRSVYFLLIAVFVLQAVGVWMLPETVSRSPGTLASLVPRVRVPRAARAAMLRIAPVNVAVWALGGFYLSLGPTLARAVTGDNDVMTGGWVVFALTGGGLVAVLLLRAISTPRLLMTGAMVLAAGLLVTLAGVHAGHAETLFVGTVLAGMGFGSAFQGALRSVLPLAEAHERAGLMAAFYVLSYLAFSVPAIIAGTMAHVVGLRLTTDVYGMTLVALAGMTVVASGWERGRGRRMVGG</sequence>
<dbReference type="InterPro" id="IPR050171">
    <property type="entry name" value="MFS_Transporters"/>
</dbReference>
<dbReference type="Gene3D" id="1.20.1250.20">
    <property type="entry name" value="MFS general substrate transporter like domains"/>
    <property type="match status" value="1"/>
</dbReference>
<keyword evidence="5 7" id="KW-1133">Transmembrane helix</keyword>
<feature type="transmembrane region" description="Helical" evidence="7">
    <location>
        <begin position="279"/>
        <end position="300"/>
    </location>
</feature>
<dbReference type="PROSITE" id="PS50850">
    <property type="entry name" value="MFS"/>
    <property type="match status" value="1"/>
</dbReference>
<dbReference type="Proteomes" id="UP000214720">
    <property type="component" value="Unassembled WGS sequence"/>
</dbReference>
<feature type="transmembrane region" description="Helical" evidence="7">
    <location>
        <begin position="374"/>
        <end position="392"/>
    </location>
</feature>
<feature type="transmembrane region" description="Helical" evidence="7">
    <location>
        <begin position="46"/>
        <end position="71"/>
    </location>
</feature>
<evidence type="ECO:0000256" key="2">
    <source>
        <dbReference type="ARBA" id="ARBA00022448"/>
    </source>
</evidence>
<evidence type="ECO:0000313" key="9">
    <source>
        <dbReference type="EMBL" id="OXC73852.1"/>
    </source>
</evidence>
<keyword evidence="6 7" id="KW-0472">Membrane</keyword>
<name>A0A226WRR0_CABSO</name>